<organism evidence="2 3">
    <name type="scientific">Lentilactobacillus curieae</name>
    <dbReference type="NCBI Taxonomy" id="1138822"/>
    <lineage>
        <taxon>Bacteria</taxon>
        <taxon>Bacillati</taxon>
        <taxon>Bacillota</taxon>
        <taxon>Bacilli</taxon>
        <taxon>Lactobacillales</taxon>
        <taxon>Lactobacillaceae</taxon>
        <taxon>Lentilactobacillus</taxon>
    </lineage>
</organism>
<dbReference type="KEGG" id="lcu:PL11_005490"/>
<dbReference type="EMBL" id="CP018906">
    <property type="protein sequence ID" value="AQW21423.1"/>
    <property type="molecule type" value="Genomic_DNA"/>
</dbReference>
<protein>
    <submittedName>
        <fullName evidence="2">Uncharacterized protein</fullName>
    </submittedName>
</protein>
<keyword evidence="3" id="KW-1185">Reference proteome</keyword>
<feature type="signal peptide" evidence="1">
    <location>
        <begin position="1"/>
        <end position="25"/>
    </location>
</feature>
<dbReference type="Proteomes" id="UP000030361">
    <property type="component" value="Chromosome"/>
</dbReference>
<reference evidence="2 3" key="1">
    <citation type="journal article" date="2015" name="Genome Announc.">
        <title>Genome Sequence of Lactobacillus curieae CCTCC M 2011381T, a Novel Producer of Gamma-aminobutyric Acid.</title>
        <authorList>
            <person name="Wang Y."/>
            <person name="Wang Y."/>
            <person name="Lang C."/>
            <person name="Wei D."/>
            <person name="Xu P."/>
            <person name="Xie J."/>
        </authorList>
    </citation>
    <scope>NUCLEOTIDE SEQUENCE [LARGE SCALE GENOMIC DNA]</scope>
    <source>
        <strain evidence="2 3">CCTCC M 2011381</strain>
    </source>
</reference>
<name>A0A1S6QIJ9_9LACO</name>
<dbReference type="AlphaFoldDB" id="A0A1S6QIJ9"/>
<dbReference type="eggNOG" id="ENOG5030B39">
    <property type="taxonomic scope" value="Bacteria"/>
</dbReference>
<evidence type="ECO:0000313" key="3">
    <source>
        <dbReference type="Proteomes" id="UP000030361"/>
    </source>
</evidence>
<sequence>MKIKRLALILLAMPLLISIPENVHAKTKRPTIKKISHRLVASSTYVTFTGKNALYSKAAPLKGAKVVRNKLQLIQYANSKRGLDSFMLLRTAILSNGNIYNKVRSFDNNITGWIYSGKTKSYQFGPFYYKDKKHTRPAGGLAEFRTLLKSPLTAAEKSNFYELAKPGTANDGYSKVYSIPFNVSPLGLGGPLINMPDKNSSEKYKNYIFVITDAVTNAREGDRWLSVASLGAKDNARISGYIRDGGLKKIDSVSPQDGITVNYVDYNSGKTLKTVIVPYRQTPGQTGMNLSTIYNYQQIPDGYEAGDMDHDFTSKIATNAAKGSTQTVYVVKK</sequence>
<dbReference type="RefSeq" id="WP_035167871.1">
    <property type="nucleotide sequence ID" value="NZ_CP018906.1"/>
</dbReference>
<dbReference type="OrthoDB" id="2329257at2"/>
<gene>
    <name evidence="2" type="ORF">PL11_005490</name>
</gene>
<accession>A0A1S6QIJ9</accession>
<feature type="chain" id="PRO_5010517955" evidence="1">
    <location>
        <begin position="26"/>
        <end position="333"/>
    </location>
</feature>
<keyword evidence="1" id="KW-0732">Signal</keyword>
<evidence type="ECO:0000256" key="1">
    <source>
        <dbReference type="SAM" id="SignalP"/>
    </source>
</evidence>
<evidence type="ECO:0000313" key="2">
    <source>
        <dbReference type="EMBL" id="AQW21423.1"/>
    </source>
</evidence>
<proteinExistence type="predicted"/>